<evidence type="ECO:0000256" key="4">
    <source>
        <dbReference type="ARBA" id="ARBA00022475"/>
    </source>
</evidence>
<dbReference type="InterPro" id="IPR027705">
    <property type="entry name" value="Flotillin_fam"/>
</dbReference>
<dbReference type="PANTHER" id="PTHR13806">
    <property type="entry name" value="FLOTILLIN-RELATED"/>
    <property type="match status" value="1"/>
</dbReference>
<dbReference type="InterPro" id="IPR001107">
    <property type="entry name" value="Band_7"/>
</dbReference>
<evidence type="ECO:0000256" key="8">
    <source>
        <dbReference type="SAM" id="Phobius"/>
    </source>
</evidence>
<evidence type="ECO:0000256" key="2">
    <source>
        <dbReference type="ARBA" id="ARBA00004236"/>
    </source>
</evidence>
<dbReference type="Pfam" id="PF01145">
    <property type="entry name" value="Band_7"/>
    <property type="match status" value="1"/>
</dbReference>
<dbReference type="EMBL" id="JBHRTR010000010">
    <property type="protein sequence ID" value="MFC3226326.1"/>
    <property type="molecule type" value="Genomic_DNA"/>
</dbReference>
<dbReference type="InterPro" id="IPR031905">
    <property type="entry name" value="Flotillin_C"/>
</dbReference>
<protein>
    <submittedName>
        <fullName evidence="10">Flotillin family protein</fullName>
    </submittedName>
</protein>
<dbReference type="SUPFAM" id="SSF117892">
    <property type="entry name" value="Band 7/SPFH domain"/>
    <property type="match status" value="1"/>
</dbReference>
<feature type="coiled-coil region" evidence="6">
    <location>
        <begin position="426"/>
        <end position="453"/>
    </location>
</feature>
<comment type="similarity">
    <text evidence="3">Belongs to the band 7/mec-2 family. Flotillin subfamily.</text>
</comment>
<feature type="coiled-coil region" evidence="6">
    <location>
        <begin position="264"/>
        <end position="291"/>
    </location>
</feature>
<keyword evidence="6" id="KW-0175">Coiled coil</keyword>
<dbReference type="RefSeq" id="WP_379898241.1">
    <property type="nucleotide sequence ID" value="NZ_JBHRTR010000010.1"/>
</dbReference>
<dbReference type="Proteomes" id="UP001595528">
    <property type="component" value="Unassembled WGS sequence"/>
</dbReference>
<feature type="transmembrane region" description="Helical" evidence="8">
    <location>
        <begin position="6"/>
        <end position="31"/>
    </location>
</feature>
<evidence type="ECO:0000256" key="6">
    <source>
        <dbReference type="SAM" id="Coils"/>
    </source>
</evidence>
<dbReference type="Pfam" id="PF15975">
    <property type="entry name" value="Flot"/>
    <property type="match status" value="1"/>
</dbReference>
<evidence type="ECO:0000256" key="1">
    <source>
        <dbReference type="ARBA" id="ARBA00004167"/>
    </source>
</evidence>
<name>A0ABV7KVC6_9PROT</name>
<dbReference type="Gene3D" id="3.30.479.30">
    <property type="entry name" value="Band 7 domain"/>
    <property type="match status" value="1"/>
</dbReference>
<organism evidence="10 11">
    <name type="scientific">Marinibaculum pumilum</name>
    <dbReference type="NCBI Taxonomy" id="1766165"/>
    <lineage>
        <taxon>Bacteria</taxon>
        <taxon>Pseudomonadati</taxon>
        <taxon>Pseudomonadota</taxon>
        <taxon>Alphaproteobacteria</taxon>
        <taxon>Rhodospirillales</taxon>
        <taxon>Rhodospirillaceae</taxon>
        <taxon>Marinibaculum</taxon>
    </lineage>
</organism>
<evidence type="ECO:0000313" key="11">
    <source>
        <dbReference type="Proteomes" id="UP001595528"/>
    </source>
</evidence>
<evidence type="ECO:0000256" key="3">
    <source>
        <dbReference type="ARBA" id="ARBA00007161"/>
    </source>
</evidence>
<keyword evidence="5 8" id="KW-0472">Membrane</keyword>
<feature type="compositionally biased region" description="Basic and acidic residues" evidence="7">
    <location>
        <begin position="556"/>
        <end position="569"/>
    </location>
</feature>
<comment type="caution">
    <text evidence="10">The sequence shown here is derived from an EMBL/GenBank/DDBJ whole genome shotgun (WGS) entry which is preliminary data.</text>
</comment>
<keyword evidence="11" id="KW-1185">Reference proteome</keyword>
<dbReference type="PANTHER" id="PTHR13806:SF31">
    <property type="entry name" value="FLOTILLIN-LIKE PROTEIN 1-RELATED"/>
    <property type="match status" value="1"/>
</dbReference>
<feature type="region of interest" description="Disordered" evidence="7">
    <location>
        <begin position="556"/>
        <end position="585"/>
    </location>
</feature>
<dbReference type="InterPro" id="IPR036013">
    <property type="entry name" value="Band_7/SPFH_dom_sf"/>
</dbReference>
<feature type="coiled-coil region" evidence="6">
    <location>
        <begin position="326"/>
        <end position="355"/>
    </location>
</feature>
<reference evidence="11" key="1">
    <citation type="journal article" date="2019" name="Int. J. Syst. Evol. Microbiol.">
        <title>The Global Catalogue of Microorganisms (GCM) 10K type strain sequencing project: providing services to taxonomists for standard genome sequencing and annotation.</title>
        <authorList>
            <consortium name="The Broad Institute Genomics Platform"/>
            <consortium name="The Broad Institute Genome Sequencing Center for Infectious Disease"/>
            <person name="Wu L."/>
            <person name="Ma J."/>
        </authorList>
    </citation>
    <scope>NUCLEOTIDE SEQUENCE [LARGE SCALE GENOMIC DNA]</scope>
    <source>
        <strain evidence="11">KCTC 42964</strain>
    </source>
</reference>
<feature type="domain" description="Band 7" evidence="9">
    <location>
        <begin position="28"/>
        <end position="197"/>
    </location>
</feature>
<proteinExistence type="inferred from homology"/>
<keyword evidence="8" id="KW-0812">Transmembrane</keyword>
<accession>A0ABV7KVC6</accession>
<evidence type="ECO:0000256" key="7">
    <source>
        <dbReference type="SAM" id="MobiDB-lite"/>
    </source>
</evidence>
<evidence type="ECO:0000259" key="9">
    <source>
        <dbReference type="SMART" id="SM00244"/>
    </source>
</evidence>
<sequence>MSGESWGTIIAIIVILVVVGVILGYLLYWFYRRASQDIAFVRTGLGGTKVVADGGAVVIPLVHAMTPVNMNALRLEVARERERALITANRMRVDVAAEFYVRVAASNDAIAAAARTLGARTLDPPSLTELLEGKFVDALRRVAAEMSMDELHEQRGTYAKKVREAVAADLTQNGLELEAVSLTQLDQTPIEFFNPSNAFDAEGLTRLTEQIEARRKRRNDIEQDTLIEIRNKNLATDRASLQIDRDAEYARLEQQRDLEVGRASQRAEIAREQARRNVEAEEASIQAGEEVEQRRIASERTLQAARIGRERDIARLEIERRRDLEIAEHDRAIALAQKEVEEADAQAEAHAARARAIAAQERIESARDFEVAERRKAIALLAAEEDARREGIRITLSAQAEKQAAEDRADAERSLAQGEADAERIRLAARKIRHELEAEAERLMNEAHNMLSGEARRAQLRRHLIDRMDGIIRESVKPLENIEGIRILQVDGLSGGGSGGGRSNGGASPTDEVINSALRYRAQAPMVDYLLRQIGIEEGDDVSRFADSLIQPRRSELSKLAEQARREGGGEGEGGGSDRSGGDGD</sequence>
<keyword evidence="4" id="KW-1003">Cell membrane</keyword>
<evidence type="ECO:0000313" key="10">
    <source>
        <dbReference type="EMBL" id="MFC3226326.1"/>
    </source>
</evidence>
<dbReference type="SMART" id="SM00244">
    <property type="entry name" value="PHB"/>
    <property type="match status" value="1"/>
</dbReference>
<keyword evidence="8" id="KW-1133">Transmembrane helix</keyword>
<comment type="subcellular location">
    <subcellularLocation>
        <location evidence="2">Cell membrane</location>
    </subcellularLocation>
    <subcellularLocation>
        <location evidence="1">Membrane</location>
        <topology evidence="1">Single-pass membrane protein</topology>
    </subcellularLocation>
</comment>
<evidence type="ECO:0000256" key="5">
    <source>
        <dbReference type="ARBA" id="ARBA00023136"/>
    </source>
</evidence>
<gene>
    <name evidence="10" type="ORF">ACFOGJ_03750</name>
</gene>
<dbReference type="CDD" id="cd03399">
    <property type="entry name" value="SPFH_flotillin"/>
    <property type="match status" value="1"/>
</dbReference>